<organism evidence="2 3">
    <name type="scientific">Rhodotorula diobovata</name>
    <dbReference type="NCBI Taxonomy" id="5288"/>
    <lineage>
        <taxon>Eukaryota</taxon>
        <taxon>Fungi</taxon>
        <taxon>Dikarya</taxon>
        <taxon>Basidiomycota</taxon>
        <taxon>Pucciniomycotina</taxon>
        <taxon>Microbotryomycetes</taxon>
        <taxon>Sporidiobolales</taxon>
        <taxon>Sporidiobolaceae</taxon>
        <taxon>Rhodotorula</taxon>
    </lineage>
</organism>
<dbReference type="EMBL" id="SOZI01000185">
    <property type="protein sequence ID" value="TNY17647.1"/>
    <property type="molecule type" value="Genomic_DNA"/>
</dbReference>
<comment type="caution">
    <text evidence="2">The sequence shown here is derived from an EMBL/GenBank/DDBJ whole genome shotgun (WGS) entry which is preliminary data.</text>
</comment>
<keyword evidence="3" id="KW-1185">Reference proteome</keyword>
<sequence length="296" mass="32985">MPHGDKACSAADTTGAKALVKRVLEETESLRRRESGGFLAVLQDRLHLVKVEAKPAWLTRAYTCRLQGATDVTTLSAPTLLLQLVDEVAKRFKHWRDEQARMSMRFSRTGVKLAQERLNSALSTLYIFSLLLKNVGDGAALDIDWNPEAWNALLNAHLGGSRDAFSRHHQVVIALVAILAQGPSIKHDIVGEWAAWLVQQEGYGPPVSEVPASQVAARMRAFLNNKVMAMMVPDHASERLRPRSNSARRRADARSHRRRPTRSASRSLLAWPSFTRTRRGAAPSRDGSRACARAWW</sequence>
<protein>
    <submittedName>
        <fullName evidence="2">Uncharacterized protein</fullName>
    </submittedName>
</protein>
<feature type="region of interest" description="Disordered" evidence="1">
    <location>
        <begin position="235"/>
        <end position="266"/>
    </location>
</feature>
<dbReference type="Proteomes" id="UP000311382">
    <property type="component" value="Unassembled WGS sequence"/>
</dbReference>
<evidence type="ECO:0000313" key="3">
    <source>
        <dbReference type="Proteomes" id="UP000311382"/>
    </source>
</evidence>
<name>A0A5C5FLF9_9BASI</name>
<dbReference type="AlphaFoldDB" id="A0A5C5FLF9"/>
<proteinExistence type="predicted"/>
<gene>
    <name evidence="2" type="ORF">DMC30DRAFT_98111</name>
</gene>
<evidence type="ECO:0000313" key="2">
    <source>
        <dbReference type="EMBL" id="TNY17647.1"/>
    </source>
</evidence>
<reference evidence="2 3" key="1">
    <citation type="submission" date="2019-03" db="EMBL/GenBank/DDBJ databases">
        <title>Rhodosporidium diobovatum UCD-FST 08-225 genome sequencing, assembly, and annotation.</title>
        <authorList>
            <person name="Fakankun I.U."/>
            <person name="Fristensky B."/>
            <person name="Levin D.B."/>
        </authorList>
    </citation>
    <scope>NUCLEOTIDE SEQUENCE [LARGE SCALE GENOMIC DNA]</scope>
    <source>
        <strain evidence="2 3">UCD-FST 08-225</strain>
    </source>
</reference>
<evidence type="ECO:0000256" key="1">
    <source>
        <dbReference type="SAM" id="MobiDB-lite"/>
    </source>
</evidence>
<accession>A0A5C5FLF9</accession>